<organism evidence="6 7">
    <name type="scientific">Cytobacillus stercorigallinarum</name>
    <dbReference type="NCBI Taxonomy" id="2762240"/>
    <lineage>
        <taxon>Bacteria</taxon>
        <taxon>Bacillati</taxon>
        <taxon>Bacillota</taxon>
        <taxon>Bacilli</taxon>
        <taxon>Bacillales</taxon>
        <taxon>Bacillaceae</taxon>
        <taxon>Cytobacillus</taxon>
    </lineage>
</organism>
<evidence type="ECO:0000256" key="4">
    <source>
        <dbReference type="ARBA" id="ARBA00022643"/>
    </source>
</evidence>
<evidence type="ECO:0000313" key="7">
    <source>
        <dbReference type="Proteomes" id="UP000657931"/>
    </source>
</evidence>
<accession>A0ABR8QS71</accession>
<gene>
    <name evidence="6" type="ORF">H9655_15225</name>
</gene>
<dbReference type="EMBL" id="JACSQT010000007">
    <property type="protein sequence ID" value="MBD7938385.1"/>
    <property type="molecule type" value="Genomic_DNA"/>
</dbReference>
<evidence type="ECO:0000256" key="3">
    <source>
        <dbReference type="ARBA" id="ARBA00022630"/>
    </source>
</evidence>
<dbReference type="CDD" id="cd04730">
    <property type="entry name" value="NPD_like"/>
    <property type="match status" value="1"/>
</dbReference>
<dbReference type="Proteomes" id="UP000657931">
    <property type="component" value="Unassembled WGS sequence"/>
</dbReference>
<evidence type="ECO:0000256" key="2">
    <source>
        <dbReference type="ARBA" id="ARBA00013457"/>
    </source>
</evidence>
<comment type="caution">
    <text evidence="6">The sequence shown here is derived from an EMBL/GenBank/DDBJ whole genome shotgun (WGS) entry which is preliminary data.</text>
</comment>
<evidence type="ECO:0000256" key="5">
    <source>
        <dbReference type="ARBA" id="ARBA00023002"/>
    </source>
</evidence>
<dbReference type="RefSeq" id="WP_191815504.1">
    <property type="nucleotide sequence ID" value="NZ_JACSQT010000007.1"/>
</dbReference>
<dbReference type="GO" id="GO:0004497">
    <property type="term" value="F:monooxygenase activity"/>
    <property type="evidence" value="ECO:0007669"/>
    <property type="project" value="UniProtKB-KW"/>
</dbReference>
<sequence length="320" mass="33990">MKYLTTLLDIQYPIIQGGMGNISSAQLTAAISDAGGLGTIGCGTLSVEEVAEKIKVVKEMTTKPFAVNIPLTVTEDVIGMMKLVIKEQVPIVSLSAGNPAPYVAKLHEAGIKVIVVVASVKHAIKAERVGADILVAEGFEAAGINSSLELTTFTLIPQIVKAVNVPVVAAGGIGDGRGLAAAMMLGASGCQMGTRFIATEEAPFHENYKKKIIQGDDLSTMILGRPHGKVRRVINVPYAQTVLAEQENDSVEQYLAKTSETQHVLGAIEGDFENGFINGGQIVGLIHTIPTVRELIFEMMSEVERQIKQVSEGLNGITQK</sequence>
<proteinExistence type="predicted"/>
<dbReference type="InterPro" id="IPR004136">
    <property type="entry name" value="NMO"/>
</dbReference>
<dbReference type="PANTHER" id="PTHR32332">
    <property type="entry name" value="2-NITROPROPANE DIOXYGENASE"/>
    <property type="match status" value="1"/>
</dbReference>
<dbReference type="Gene3D" id="3.20.20.70">
    <property type="entry name" value="Aldolase class I"/>
    <property type="match status" value="1"/>
</dbReference>
<dbReference type="InterPro" id="IPR013785">
    <property type="entry name" value="Aldolase_TIM"/>
</dbReference>
<reference evidence="6 7" key="1">
    <citation type="submission" date="2020-08" db="EMBL/GenBank/DDBJ databases">
        <title>A Genomic Blueprint of the Chicken Gut Microbiome.</title>
        <authorList>
            <person name="Gilroy R."/>
            <person name="Ravi A."/>
            <person name="Getino M."/>
            <person name="Pursley I."/>
            <person name="Horton D.L."/>
            <person name="Alikhan N.-F."/>
            <person name="Baker D."/>
            <person name="Gharbi K."/>
            <person name="Hall N."/>
            <person name="Watson M."/>
            <person name="Adriaenssens E.M."/>
            <person name="Foster-Nyarko E."/>
            <person name="Jarju S."/>
            <person name="Secka A."/>
            <person name="Antonio M."/>
            <person name="Oren A."/>
            <person name="Chaudhuri R."/>
            <person name="La Ragione R.M."/>
            <person name="Hildebrand F."/>
            <person name="Pallen M.J."/>
        </authorList>
    </citation>
    <scope>NUCLEOTIDE SEQUENCE [LARGE SCALE GENOMIC DNA]</scope>
    <source>
        <strain evidence="6 7">Sa5YUA1</strain>
    </source>
</reference>
<keyword evidence="4" id="KW-0288">FMN</keyword>
<evidence type="ECO:0000313" key="6">
    <source>
        <dbReference type="EMBL" id="MBD7938385.1"/>
    </source>
</evidence>
<keyword evidence="6" id="KW-0503">Monooxygenase</keyword>
<name>A0ABR8QS71_9BACI</name>
<protein>
    <recommendedName>
        <fullName evidence="2">Probable nitronate monooxygenase</fullName>
    </recommendedName>
</protein>
<dbReference type="Pfam" id="PF03060">
    <property type="entry name" value="NMO"/>
    <property type="match status" value="2"/>
</dbReference>
<keyword evidence="7" id="KW-1185">Reference proteome</keyword>
<keyword evidence="5" id="KW-0560">Oxidoreductase</keyword>
<dbReference type="SUPFAM" id="SSF51412">
    <property type="entry name" value="Inosine monophosphate dehydrogenase (IMPDH)"/>
    <property type="match status" value="1"/>
</dbReference>
<comment type="function">
    <text evidence="1">Nitronate monooxygenase that uses molecular oxygen to catalyze the oxidative denitrification of alkyl nitronates. Acts on propionate 3-nitronate (P3N), the presumed physiological substrate. Probably functions in the detoxification of P3N, a metabolic poison produced by plants and fungi as a defense mechanism.</text>
</comment>
<dbReference type="PANTHER" id="PTHR32332:SF20">
    <property type="entry name" value="2-NITROPROPANE DIOXYGENASE-LIKE PROTEIN"/>
    <property type="match status" value="1"/>
</dbReference>
<keyword evidence="3" id="KW-0285">Flavoprotein</keyword>
<evidence type="ECO:0000256" key="1">
    <source>
        <dbReference type="ARBA" id="ARBA00003535"/>
    </source>
</evidence>